<comment type="caution">
    <text evidence="3">The sequence shown here is derived from an EMBL/GenBank/DDBJ whole genome shotgun (WGS) entry which is preliminary data.</text>
</comment>
<dbReference type="Pfam" id="PF00855">
    <property type="entry name" value="PWWP"/>
    <property type="match status" value="1"/>
</dbReference>
<dbReference type="SMART" id="SM00293">
    <property type="entry name" value="PWWP"/>
    <property type="match status" value="1"/>
</dbReference>
<dbReference type="PROSITE" id="PS50812">
    <property type="entry name" value="PWWP"/>
    <property type="match status" value="1"/>
</dbReference>
<proteinExistence type="predicted"/>
<evidence type="ECO:0000256" key="1">
    <source>
        <dbReference type="SAM" id="MobiDB-lite"/>
    </source>
</evidence>
<dbReference type="PANTHER" id="PTHR10688:SF14">
    <property type="entry name" value="PWWP DOMAIN-CONTAINING PROTEIN"/>
    <property type="match status" value="1"/>
</dbReference>
<evidence type="ECO:0000313" key="4">
    <source>
        <dbReference type="Proteomes" id="UP001489004"/>
    </source>
</evidence>
<dbReference type="Gene3D" id="2.30.30.140">
    <property type="match status" value="1"/>
</dbReference>
<keyword evidence="4" id="KW-1185">Reference proteome</keyword>
<dbReference type="EMBL" id="JALJOR010000002">
    <property type="protein sequence ID" value="KAK9823627.1"/>
    <property type="molecule type" value="Genomic_DNA"/>
</dbReference>
<feature type="region of interest" description="Disordered" evidence="1">
    <location>
        <begin position="112"/>
        <end position="145"/>
    </location>
</feature>
<dbReference type="InterPro" id="IPR052657">
    <property type="entry name" value="PDP_family_Arabidopsis"/>
</dbReference>
<protein>
    <recommendedName>
        <fullName evidence="2">PWWP domain-containing protein</fullName>
    </recommendedName>
</protein>
<evidence type="ECO:0000259" key="2">
    <source>
        <dbReference type="PROSITE" id="PS50812"/>
    </source>
</evidence>
<reference evidence="3 4" key="1">
    <citation type="journal article" date="2024" name="Nat. Commun.">
        <title>Phylogenomics reveals the evolutionary origins of lichenization in chlorophyte algae.</title>
        <authorList>
            <person name="Puginier C."/>
            <person name="Libourel C."/>
            <person name="Otte J."/>
            <person name="Skaloud P."/>
            <person name="Haon M."/>
            <person name="Grisel S."/>
            <person name="Petersen M."/>
            <person name="Berrin J.G."/>
            <person name="Delaux P.M."/>
            <person name="Dal Grande F."/>
            <person name="Keller J."/>
        </authorList>
    </citation>
    <scope>NUCLEOTIDE SEQUENCE [LARGE SCALE GENOMIC DNA]</scope>
    <source>
        <strain evidence="3 4">SAG 2043</strain>
    </source>
</reference>
<gene>
    <name evidence="3" type="ORF">WJX72_004336</name>
</gene>
<dbReference type="Proteomes" id="UP001489004">
    <property type="component" value="Unassembled WGS sequence"/>
</dbReference>
<dbReference type="SUPFAM" id="SSF63748">
    <property type="entry name" value="Tudor/PWWP/MBT"/>
    <property type="match status" value="1"/>
</dbReference>
<evidence type="ECO:0000313" key="3">
    <source>
        <dbReference type="EMBL" id="KAK9823627.1"/>
    </source>
</evidence>
<dbReference type="InterPro" id="IPR000313">
    <property type="entry name" value="PWWP_dom"/>
</dbReference>
<sequence length="202" mass="22332">MAGSVVWAKLARYPWWPAQVLAERDPYIPEGSEPPRRGAVPVRFFGTYEFSWIESQRALTTFDRDFNERSQKSRAPEFVAAVEEAVKCQETGELPEGFELALQLPDDVGPQLKAQRAKKGAGKGKAGKRGAADAAQAAPLRNDPYAQERAKHLALASRKDRMMNILALAPPHGSPFAEGPCLAGVEQLVRQMRQQHYHQAAV</sequence>
<dbReference type="AlphaFoldDB" id="A0AAW1QQB6"/>
<accession>A0AAW1QQB6</accession>
<feature type="compositionally biased region" description="Basic residues" evidence="1">
    <location>
        <begin position="115"/>
        <end position="128"/>
    </location>
</feature>
<dbReference type="PANTHER" id="PTHR10688">
    <property type="entry name" value="PWWP DOMAIN-CONTAINING PROTEIN"/>
    <property type="match status" value="1"/>
</dbReference>
<name>A0AAW1QQB6_9CHLO</name>
<organism evidence="3 4">
    <name type="scientific">[Myrmecia] bisecta</name>
    <dbReference type="NCBI Taxonomy" id="41462"/>
    <lineage>
        <taxon>Eukaryota</taxon>
        <taxon>Viridiplantae</taxon>
        <taxon>Chlorophyta</taxon>
        <taxon>core chlorophytes</taxon>
        <taxon>Trebouxiophyceae</taxon>
        <taxon>Trebouxiales</taxon>
        <taxon>Trebouxiaceae</taxon>
        <taxon>Myrmecia</taxon>
    </lineage>
</organism>
<feature type="domain" description="PWWP" evidence="2">
    <location>
        <begin position="2"/>
        <end position="64"/>
    </location>
</feature>